<dbReference type="PROSITE" id="PS50828">
    <property type="entry name" value="SMR"/>
    <property type="match status" value="1"/>
</dbReference>
<name>A0A8K0SM27_9HYPO</name>
<dbReference type="InterPro" id="IPR052772">
    <property type="entry name" value="Endo/PolyKinase_Domain-Protein"/>
</dbReference>
<dbReference type="OrthoDB" id="4080456at2759"/>
<feature type="signal peptide" evidence="2">
    <location>
        <begin position="1"/>
        <end position="23"/>
    </location>
</feature>
<keyword evidence="5" id="KW-1185">Reference proteome</keyword>
<dbReference type="PANTHER" id="PTHR46535">
    <property type="entry name" value="NEDD4-BINDING PROTEIN 2"/>
    <property type="match status" value="1"/>
</dbReference>
<dbReference type="SMART" id="SM01162">
    <property type="entry name" value="DUF1771"/>
    <property type="match status" value="1"/>
</dbReference>
<dbReference type="SUPFAM" id="SSF160443">
    <property type="entry name" value="SMR domain-like"/>
    <property type="match status" value="1"/>
</dbReference>
<evidence type="ECO:0000313" key="5">
    <source>
        <dbReference type="Proteomes" id="UP000813444"/>
    </source>
</evidence>
<evidence type="ECO:0000256" key="2">
    <source>
        <dbReference type="SAM" id="SignalP"/>
    </source>
</evidence>
<dbReference type="AlphaFoldDB" id="A0A8K0SM27"/>
<dbReference type="InterPro" id="IPR013899">
    <property type="entry name" value="DUF1771"/>
</dbReference>
<dbReference type="InterPro" id="IPR002625">
    <property type="entry name" value="Smr_dom"/>
</dbReference>
<dbReference type="Proteomes" id="UP000813444">
    <property type="component" value="Unassembled WGS sequence"/>
</dbReference>
<evidence type="ECO:0000256" key="1">
    <source>
        <dbReference type="SAM" id="MobiDB-lite"/>
    </source>
</evidence>
<dbReference type="Gene3D" id="3.30.1370.110">
    <property type="match status" value="1"/>
</dbReference>
<evidence type="ECO:0000259" key="3">
    <source>
        <dbReference type="PROSITE" id="PS50828"/>
    </source>
</evidence>
<feature type="region of interest" description="Disordered" evidence="1">
    <location>
        <begin position="224"/>
        <end position="259"/>
    </location>
</feature>
<dbReference type="GO" id="GO:0005634">
    <property type="term" value="C:nucleus"/>
    <property type="evidence" value="ECO:0007669"/>
    <property type="project" value="TreeGrafter"/>
</dbReference>
<dbReference type="SMART" id="SM00463">
    <property type="entry name" value="SMR"/>
    <property type="match status" value="1"/>
</dbReference>
<sequence>MGLIKIFFFLLLLVVVVVQRAWKGNDTAGKGIEKYWNKCPESGVRTETSAQAAFTPLLDEPLIVAIAHDHDLDKDSEYDAAYTILQGLAQDVAVEEATGFNPSGLSASAEDMEDTGNDAFSAVTDSLSQKTSQTHVTEPSSTGTSPVVGGPSLPRLTTFNNDSEESKIVQLRGLFAELKEYDVKHALKKANGDFQTALDDLLNVQYLQSTGQLTKGLDGFFQPDEAPRVKKKGKRGGKGKKSISDVPTSPTLDINLHDDTKVSKHQDDIAFITDRMDVSYNEVSEIYYRKKCSAGATVAEVIDRYIEHGIHTHDEEGKKFAQELAQKYRLVPERYMATIVQVAGPIRQFSDDLASLLNKHFAKHPWTERLDLSYRLTPLPHGEIDNSLTAVTNKTAAMKLKSPVVSPVSPTAPARYSDFSQAVQMSNQYNQARREATASASQLFKRGGSNPLYRQGAVYYSEQARELGRRAQQATSTAADLLVEQQSTSRSIDLHGVYVHDGVRIARQKVQEWWQSLGEYRTREARTQPFTVVTGLGRHSAGGVSQLRQAVAAALLQDGWRMQIETGRFVVNGRR</sequence>
<feature type="compositionally biased region" description="Polar residues" evidence="1">
    <location>
        <begin position="127"/>
        <end position="145"/>
    </location>
</feature>
<feature type="compositionally biased region" description="Basic residues" evidence="1">
    <location>
        <begin position="229"/>
        <end position="241"/>
    </location>
</feature>
<dbReference type="CDD" id="cd14279">
    <property type="entry name" value="CUE"/>
    <property type="match status" value="1"/>
</dbReference>
<reference evidence="4" key="1">
    <citation type="journal article" date="2021" name="Nat. Commun.">
        <title>Genetic determinants of endophytism in the Arabidopsis root mycobiome.</title>
        <authorList>
            <person name="Mesny F."/>
            <person name="Miyauchi S."/>
            <person name="Thiergart T."/>
            <person name="Pickel B."/>
            <person name="Atanasova L."/>
            <person name="Karlsson M."/>
            <person name="Huettel B."/>
            <person name="Barry K.W."/>
            <person name="Haridas S."/>
            <person name="Chen C."/>
            <person name="Bauer D."/>
            <person name="Andreopoulos W."/>
            <person name="Pangilinan J."/>
            <person name="LaButti K."/>
            <person name="Riley R."/>
            <person name="Lipzen A."/>
            <person name="Clum A."/>
            <person name="Drula E."/>
            <person name="Henrissat B."/>
            <person name="Kohler A."/>
            <person name="Grigoriev I.V."/>
            <person name="Martin F.M."/>
            <person name="Hacquard S."/>
        </authorList>
    </citation>
    <scope>NUCLEOTIDE SEQUENCE</scope>
    <source>
        <strain evidence="4">MPI-CAGE-CH-0235</strain>
    </source>
</reference>
<comment type="caution">
    <text evidence="4">The sequence shown here is derived from an EMBL/GenBank/DDBJ whole genome shotgun (WGS) entry which is preliminary data.</text>
</comment>
<dbReference type="InterPro" id="IPR058864">
    <property type="entry name" value="UBA_10"/>
</dbReference>
<feature type="chain" id="PRO_5035443206" description="Smr domain-containing protein" evidence="2">
    <location>
        <begin position="24"/>
        <end position="575"/>
    </location>
</feature>
<dbReference type="GO" id="GO:0004519">
    <property type="term" value="F:endonuclease activity"/>
    <property type="evidence" value="ECO:0007669"/>
    <property type="project" value="TreeGrafter"/>
</dbReference>
<gene>
    <name evidence="4" type="ORF">B0I35DRAFT_480673</name>
</gene>
<dbReference type="InterPro" id="IPR036063">
    <property type="entry name" value="Smr_dom_sf"/>
</dbReference>
<protein>
    <recommendedName>
        <fullName evidence="3">Smr domain-containing protein</fullName>
    </recommendedName>
</protein>
<organism evidence="4 5">
    <name type="scientific">Stachybotrys elegans</name>
    <dbReference type="NCBI Taxonomy" id="80388"/>
    <lineage>
        <taxon>Eukaryota</taxon>
        <taxon>Fungi</taxon>
        <taxon>Dikarya</taxon>
        <taxon>Ascomycota</taxon>
        <taxon>Pezizomycotina</taxon>
        <taxon>Sordariomycetes</taxon>
        <taxon>Hypocreomycetidae</taxon>
        <taxon>Hypocreales</taxon>
        <taxon>Stachybotryaceae</taxon>
        <taxon>Stachybotrys</taxon>
    </lineage>
</organism>
<accession>A0A8K0SM27</accession>
<dbReference type="PANTHER" id="PTHR46535:SF1">
    <property type="entry name" value="NEDD4-BINDING PROTEIN 2"/>
    <property type="match status" value="1"/>
</dbReference>
<feature type="domain" description="Smr" evidence="3">
    <location>
        <begin position="492"/>
        <end position="575"/>
    </location>
</feature>
<dbReference type="EMBL" id="JAGPNK010000010">
    <property type="protein sequence ID" value="KAH7312194.1"/>
    <property type="molecule type" value="Genomic_DNA"/>
</dbReference>
<keyword evidence="2" id="KW-0732">Signal</keyword>
<feature type="region of interest" description="Disordered" evidence="1">
    <location>
        <begin position="127"/>
        <end position="159"/>
    </location>
</feature>
<evidence type="ECO:0000313" key="4">
    <source>
        <dbReference type="EMBL" id="KAH7312194.1"/>
    </source>
</evidence>
<dbReference type="Pfam" id="PF26286">
    <property type="entry name" value="UBA_10"/>
    <property type="match status" value="1"/>
</dbReference>
<proteinExistence type="predicted"/>